<evidence type="ECO:0000313" key="4">
    <source>
        <dbReference type="Proteomes" id="UP000054538"/>
    </source>
</evidence>
<dbReference type="InterPro" id="IPR041457">
    <property type="entry name" value="CxC2_KDZ-assoc"/>
</dbReference>
<sequence length="174" mass="19303">LHPFHHVEQWSGDHFSPSSLRAAGLVLQLGHGRARCPATSAGQFDHLDSANGETEEEVEKQEATEQASTDEEGFHTMATIQAALNSFSMCDAQHYNNTGNHLLTMVDVSGIHIVAICPCKCPQQSPFQAQPLQIGLYPATQKSPRTAFTFQSIESFRLMNLECKVMVMSFYKYL</sequence>
<reference evidence="3 4" key="1">
    <citation type="submission" date="2014-04" db="EMBL/GenBank/DDBJ databases">
        <authorList>
            <consortium name="DOE Joint Genome Institute"/>
            <person name="Kuo A."/>
            <person name="Kohler A."/>
            <person name="Jargeat P."/>
            <person name="Nagy L.G."/>
            <person name="Floudas D."/>
            <person name="Copeland A."/>
            <person name="Barry K.W."/>
            <person name="Cichocki N."/>
            <person name="Veneault-Fourrey C."/>
            <person name="LaButti K."/>
            <person name="Lindquist E.A."/>
            <person name="Lipzen A."/>
            <person name="Lundell T."/>
            <person name="Morin E."/>
            <person name="Murat C."/>
            <person name="Sun H."/>
            <person name="Tunlid A."/>
            <person name="Henrissat B."/>
            <person name="Grigoriev I.V."/>
            <person name="Hibbett D.S."/>
            <person name="Martin F."/>
            <person name="Nordberg H.P."/>
            <person name="Cantor M.N."/>
            <person name="Hua S.X."/>
        </authorList>
    </citation>
    <scope>NUCLEOTIDE SEQUENCE [LARGE SCALE GENOMIC DNA]</scope>
    <source>
        <strain evidence="3 4">Ve08.2h10</strain>
    </source>
</reference>
<name>A0A0D0DHM4_9AGAM</name>
<dbReference type="EMBL" id="KN825522">
    <property type="protein sequence ID" value="KIK90373.1"/>
    <property type="molecule type" value="Genomic_DNA"/>
</dbReference>
<evidence type="ECO:0000313" key="3">
    <source>
        <dbReference type="EMBL" id="KIK90373.1"/>
    </source>
</evidence>
<feature type="non-terminal residue" evidence="3">
    <location>
        <position position="1"/>
    </location>
</feature>
<dbReference type="Proteomes" id="UP000054538">
    <property type="component" value="Unassembled WGS sequence"/>
</dbReference>
<reference evidence="4" key="2">
    <citation type="submission" date="2015-01" db="EMBL/GenBank/DDBJ databases">
        <title>Evolutionary Origins and Diversification of the Mycorrhizal Mutualists.</title>
        <authorList>
            <consortium name="DOE Joint Genome Institute"/>
            <consortium name="Mycorrhizal Genomics Consortium"/>
            <person name="Kohler A."/>
            <person name="Kuo A."/>
            <person name="Nagy L.G."/>
            <person name="Floudas D."/>
            <person name="Copeland A."/>
            <person name="Barry K.W."/>
            <person name="Cichocki N."/>
            <person name="Veneault-Fourrey C."/>
            <person name="LaButti K."/>
            <person name="Lindquist E.A."/>
            <person name="Lipzen A."/>
            <person name="Lundell T."/>
            <person name="Morin E."/>
            <person name="Murat C."/>
            <person name="Riley R."/>
            <person name="Ohm R."/>
            <person name="Sun H."/>
            <person name="Tunlid A."/>
            <person name="Henrissat B."/>
            <person name="Grigoriev I.V."/>
            <person name="Hibbett D.S."/>
            <person name="Martin F."/>
        </authorList>
    </citation>
    <scope>NUCLEOTIDE SEQUENCE [LARGE SCALE GENOMIC DNA]</scope>
    <source>
        <strain evidence="4">Ve08.2h10</strain>
    </source>
</reference>
<organism evidence="3 4">
    <name type="scientific">Paxillus rubicundulus Ve08.2h10</name>
    <dbReference type="NCBI Taxonomy" id="930991"/>
    <lineage>
        <taxon>Eukaryota</taxon>
        <taxon>Fungi</taxon>
        <taxon>Dikarya</taxon>
        <taxon>Basidiomycota</taxon>
        <taxon>Agaricomycotina</taxon>
        <taxon>Agaricomycetes</taxon>
        <taxon>Agaricomycetidae</taxon>
        <taxon>Boletales</taxon>
        <taxon>Paxilineae</taxon>
        <taxon>Paxillaceae</taxon>
        <taxon>Paxillus</taxon>
    </lineage>
</organism>
<dbReference type="Pfam" id="PF18803">
    <property type="entry name" value="CxC2"/>
    <property type="match status" value="1"/>
</dbReference>
<dbReference type="HOGENOM" id="CLU_003703_1_1_1"/>
<feature type="domain" description="CxC2-like cysteine cluster KDZ transposase-associated" evidence="2">
    <location>
        <begin position="97"/>
        <end position="174"/>
    </location>
</feature>
<dbReference type="AlphaFoldDB" id="A0A0D0DHM4"/>
<keyword evidence="4" id="KW-1185">Reference proteome</keyword>
<gene>
    <name evidence="3" type="ORF">PAXRUDRAFT_152013</name>
</gene>
<evidence type="ECO:0000256" key="1">
    <source>
        <dbReference type="SAM" id="MobiDB-lite"/>
    </source>
</evidence>
<evidence type="ECO:0000259" key="2">
    <source>
        <dbReference type="Pfam" id="PF18803"/>
    </source>
</evidence>
<protein>
    <recommendedName>
        <fullName evidence="2">CxC2-like cysteine cluster KDZ transposase-associated domain-containing protein</fullName>
    </recommendedName>
</protein>
<feature type="region of interest" description="Disordered" evidence="1">
    <location>
        <begin position="40"/>
        <end position="72"/>
    </location>
</feature>
<dbReference type="OrthoDB" id="2682806at2759"/>
<proteinExistence type="predicted"/>
<accession>A0A0D0DHM4</accession>
<dbReference type="InParanoid" id="A0A0D0DHM4"/>